<dbReference type="OrthoDB" id="1669814at2759"/>
<keyword evidence="3" id="KW-1185">Reference proteome</keyword>
<keyword evidence="2" id="KW-0808">Transferase</keyword>
<dbReference type="AlphaFoldDB" id="A0A086T546"/>
<protein>
    <submittedName>
        <fullName evidence="2">Putative glutamine amidotransferase-like protein-like protein</fullName>
    </submittedName>
</protein>
<sequence length="316" mass="34573">MALTIRIAILNADTPVPSVLATRGTYGTIFHNLLLAAASRHHSLYPAINLEATEFDVVRGEYPSSPADLDALLITGSSSSSYADLPWIKRLDDYLLAVYRDHPHVRIFGSCFGHQIVCQSLLREQGVVVEKDPEGWEIGVHEVRLTDEFCEALGGPDSKAATPRPAVNRLPTPDAEDPRPAPLSTSPKQQQQSLRLQFIHADHVRLPASGLPPSWIPLGSSRHCPVQGVYQPGRVLTYQGHFEFDRFVNAETLKVFGAKWAPAVLQAGLDQIEGDDDAEVAADIVLRFFLEGRKLAKVTEIGEQAHGGLVTPPLET</sequence>
<evidence type="ECO:0000313" key="3">
    <source>
        <dbReference type="Proteomes" id="UP000029964"/>
    </source>
</evidence>
<accession>A0A086T546</accession>
<dbReference type="Gene3D" id="3.40.50.880">
    <property type="match status" value="1"/>
</dbReference>
<gene>
    <name evidence="2" type="ORF">ACRE_046810</name>
</gene>
<keyword evidence="2" id="KW-0315">Glutamine amidotransferase</keyword>
<evidence type="ECO:0000313" key="2">
    <source>
        <dbReference type="EMBL" id="KFH44478.1"/>
    </source>
</evidence>
<dbReference type="STRING" id="857340.A0A086T546"/>
<dbReference type="InterPro" id="IPR029062">
    <property type="entry name" value="Class_I_gatase-like"/>
</dbReference>
<dbReference type="PANTHER" id="PTHR42695">
    <property type="entry name" value="GLUTAMINE AMIDOTRANSFERASE YLR126C-RELATED"/>
    <property type="match status" value="1"/>
</dbReference>
<reference evidence="3" key="1">
    <citation type="journal article" date="2014" name="Genome Announc.">
        <title>Genome sequence and annotation of Acremonium chrysogenum, producer of the beta-lactam antibiotic cephalosporin C.</title>
        <authorList>
            <person name="Terfehr D."/>
            <person name="Dahlmann T.A."/>
            <person name="Specht T."/>
            <person name="Zadra I."/>
            <person name="Kuernsteiner H."/>
            <person name="Kueck U."/>
        </authorList>
    </citation>
    <scope>NUCLEOTIDE SEQUENCE [LARGE SCALE GENOMIC DNA]</scope>
    <source>
        <strain evidence="3">ATCC 11550 / CBS 779.69 / DSM 880 / IAM 14645 / JCM 23072 / IMI 49137</strain>
    </source>
</reference>
<dbReference type="Proteomes" id="UP000029964">
    <property type="component" value="Unassembled WGS sequence"/>
</dbReference>
<dbReference type="HOGENOM" id="CLU_054974_0_2_1"/>
<dbReference type="GO" id="GO:0005634">
    <property type="term" value="C:nucleus"/>
    <property type="evidence" value="ECO:0007669"/>
    <property type="project" value="TreeGrafter"/>
</dbReference>
<dbReference type="GO" id="GO:0005829">
    <property type="term" value="C:cytosol"/>
    <property type="evidence" value="ECO:0007669"/>
    <property type="project" value="TreeGrafter"/>
</dbReference>
<feature type="region of interest" description="Disordered" evidence="1">
    <location>
        <begin position="154"/>
        <end position="188"/>
    </location>
</feature>
<dbReference type="InterPro" id="IPR044992">
    <property type="entry name" value="ChyE-like"/>
</dbReference>
<dbReference type="SUPFAM" id="SSF52317">
    <property type="entry name" value="Class I glutamine amidotransferase-like"/>
    <property type="match status" value="1"/>
</dbReference>
<evidence type="ECO:0000256" key="1">
    <source>
        <dbReference type="SAM" id="MobiDB-lite"/>
    </source>
</evidence>
<name>A0A086T546_HAPC1</name>
<organism evidence="2 3">
    <name type="scientific">Hapsidospora chrysogenum (strain ATCC 11550 / CBS 779.69 / DSM 880 / IAM 14645 / JCM 23072 / IMI 49137)</name>
    <name type="common">Acremonium chrysogenum</name>
    <dbReference type="NCBI Taxonomy" id="857340"/>
    <lineage>
        <taxon>Eukaryota</taxon>
        <taxon>Fungi</taxon>
        <taxon>Dikarya</taxon>
        <taxon>Ascomycota</taxon>
        <taxon>Pezizomycotina</taxon>
        <taxon>Sordariomycetes</taxon>
        <taxon>Hypocreomycetidae</taxon>
        <taxon>Hypocreales</taxon>
        <taxon>Bionectriaceae</taxon>
        <taxon>Hapsidospora</taxon>
    </lineage>
</organism>
<dbReference type="EMBL" id="JPKY01000047">
    <property type="protein sequence ID" value="KFH44478.1"/>
    <property type="molecule type" value="Genomic_DNA"/>
</dbReference>
<dbReference type="CDD" id="cd01741">
    <property type="entry name" value="GATase1_1"/>
    <property type="match status" value="1"/>
</dbReference>
<dbReference type="PANTHER" id="PTHR42695:SF6">
    <property type="entry name" value="GLUTAMINE AMIDOTRANSFERASE DOMAIN-CONTAINING PROTEIN"/>
    <property type="match status" value="1"/>
</dbReference>
<comment type="caution">
    <text evidence="2">The sequence shown here is derived from an EMBL/GenBank/DDBJ whole genome shotgun (WGS) entry which is preliminary data.</text>
</comment>
<proteinExistence type="predicted"/>
<dbReference type="GO" id="GO:0016740">
    <property type="term" value="F:transferase activity"/>
    <property type="evidence" value="ECO:0007669"/>
    <property type="project" value="UniProtKB-KW"/>
</dbReference>